<evidence type="ECO:0000256" key="1">
    <source>
        <dbReference type="ARBA" id="ARBA00022723"/>
    </source>
</evidence>
<dbReference type="GO" id="GO:0010268">
    <property type="term" value="P:brassinosteroid homeostasis"/>
    <property type="evidence" value="ECO:0007669"/>
    <property type="project" value="TreeGrafter"/>
</dbReference>
<keyword evidence="2" id="KW-0408">Iron</keyword>
<dbReference type="GO" id="GO:0016125">
    <property type="term" value="P:sterol metabolic process"/>
    <property type="evidence" value="ECO:0007669"/>
    <property type="project" value="TreeGrafter"/>
</dbReference>
<evidence type="ECO:0000313" key="3">
    <source>
        <dbReference type="EMBL" id="URE06987.1"/>
    </source>
</evidence>
<dbReference type="GO" id="GO:0016705">
    <property type="term" value="F:oxidoreductase activity, acting on paired donors, with incorporation or reduction of molecular oxygen"/>
    <property type="evidence" value="ECO:0007669"/>
    <property type="project" value="InterPro"/>
</dbReference>
<dbReference type="OrthoDB" id="1372046at2759"/>
<dbReference type="Proteomes" id="UP001055439">
    <property type="component" value="Chromosome 5"/>
</dbReference>
<sequence length="147" mass="16846">MLKERRNSPRKQHGDFFDSVIEELNKEKSLITEPIALDLMFVLLFATFETTSQALTLAIKFLTDHPNEEHDTIIKNRENPVTGVTWMEDRSMAFTFQVITETARLANIVPGIFRKALKDIQINGLSISTDTQFLQDGESWCVLQQCI</sequence>
<dbReference type="GO" id="GO:0020037">
    <property type="term" value="F:heme binding"/>
    <property type="evidence" value="ECO:0007669"/>
    <property type="project" value="InterPro"/>
</dbReference>
<dbReference type="GO" id="GO:0005506">
    <property type="term" value="F:iron ion binding"/>
    <property type="evidence" value="ECO:0007669"/>
    <property type="project" value="InterPro"/>
</dbReference>
<dbReference type="EMBL" id="CP097507">
    <property type="protein sequence ID" value="URE06987.1"/>
    <property type="molecule type" value="Genomic_DNA"/>
</dbReference>
<dbReference type="InterPro" id="IPR001128">
    <property type="entry name" value="Cyt_P450"/>
</dbReference>
<reference evidence="3" key="1">
    <citation type="submission" date="2022-05" db="EMBL/GenBank/DDBJ databases">
        <title>The Musa troglodytarum L. genome provides insights into the mechanism of non-climacteric behaviour and enrichment of carotenoids.</title>
        <authorList>
            <person name="Wang J."/>
        </authorList>
    </citation>
    <scope>NUCLEOTIDE SEQUENCE</scope>
    <source>
        <tissue evidence="3">Leaf</tissue>
    </source>
</reference>
<dbReference type="GO" id="GO:0016132">
    <property type="term" value="P:brassinosteroid biosynthetic process"/>
    <property type="evidence" value="ECO:0007669"/>
    <property type="project" value="TreeGrafter"/>
</dbReference>
<evidence type="ECO:0000256" key="2">
    <source>
        <dbReference type="ARBA" id="ARBA00023004"/>
    </source>
</evidence>
<dbReference type="InterPro" id="IPR036396">
    <property type="entry name" value="Cyt_P450_sf"/>
</dbReference>
<dbReference type="Gene3D" id="1.10.630.10">
    <property type="entry name" value="Cytochrome P450"/>
    <property type="match status" value="1"/>
</dbReference>
<dbReference type="AlphaFoldDB" id="A0A9E7G6W8"/>
<accession>A0A9E7G6W8</accession>
<keyword evidence="1" id="KW-0479">Metal-binding</keyword>
<dbReference type="Pfam" id="PF00067">
    <property type="entry name" value="p450"/>
    <property type="match status" value="1"/>
</dbReference>
<evidence type="ECO:0000313" key="4">
    <source>
        <dbReference type="Proteomes" id="UP001055439"/>
    </source>
</evidence>
<organism evidence="3 4">
    <name type="scientific">Musa troglodytarum</name>
    <name type="common">fe'i banana</name>
    <dbReference type="NCBI Taxonomy" id="320322"/>
    <lineage>
        <taxon>Eukaryota</taxon>
        <taxon>Viridiplantae</taxon>
        <taxon>Streptophyta</taxon>
        <taxon>Embryophyta</taxon>
        <taxon>Tracheophyta</taxon>
        <taxon>Spermatophyta</taxon>
        <taxon>Magnoliopsida</taxon>
        <taxon>Liliopsida</taxon>
        <taxon>Zingiberales</taxon>
        <taxon>Musaceae</taxon>
        <taxon>Musa</taxon>
    </lineage>
</organism>
<dbReference type="PANTHER" id="PTHR24286">
    <property type="entry name" value="CYTOCHROME P450 26"/>
    <property type="match status" value="1"/>
</dbReference>
<dbReference type="GO" id="GO:0004497">
    <property type="term" value="F:monooxygenase activity"/>
    <property type="evidence" value="ECO:0007669"/>
    <property type="project" value="InterPro"/>
</dbReference>
<keyword evidence="4" id="KW-1185">Reference proteome</keyword>
<dbReference type="PANTHER" id="PTHR24286:SF11">
    <property type="entry name" value="CYTOCHROME P450, FAMILY 87, SUBFAMILY A, POLYPEPTIDE 2"/>
    <property type="match status" value="1"/>
</dbReference>
<name>A0A9E7G6W8_9LILI</name>
<protein>
    <submittedName>
        <fullName evidence="3">Cytochrome P450</fullName>
    </submittedName>
</protein>
<dbReference type="SUPFAM" id="SSF48264">
    <property type="entry name" value="Cytochrome P450"/>
    <property type="match status" value="1"/>
</dbReference>
<gene>
    <name evidence="3" type="ORF">MUK42_02620</name>
</gene>
<proteinExistence type="predicted"/>